<dbReference type="EMBL" id="HACA01015252">
    <property type="protein sequence ID" value="CDW32613.1"/>
    <property type="molecule type" value="Transcribed_RNA"/>
</dbReference>
<proteinExistence type="predicted"/>
<protein>
    <submittedName>
        <fullName evidence="1">Uncharacterized protein</fullName>
    </submittedName>
</protein>
<name>A0A0K2U329_LEPSM</name>
<sequence length="27" mass="3208">MQHSYSNLLFFLVVNGHEMKFRIGLEP</sequence>
<organism evidence="1">
    <name type="scientific">Lepeophtheirus salmonis</name>
    <name type="common">Salmon louse</name>
    <name type="synonym">Caligus salmonis</name>
    <dbReference type="NCBI Taxonomy" id="72036"/>
    <lineage>
        <taxon>Eukaryota</taxon>
        <taxon>Metazoa</taxon>
        <taxon>Ecdysozoa</taxon>
        <taxon>Arthropoda</taxon>
        <taxon>Crustacea</taxon>
        <taxon>Multicrustacea</taxon>
        <taxon>Hexanauplia</taxon>
        <taxon>Copepoda</taxon>
        <taxon>Siphonostomatoida</taxon>
        <taxon>Caligidae</taxon>
        <taxon>Lepeophtheirus</taxon>
    </lineage>
</organism>
<dbReference type="AlphaFoldDB" id="A0A0K2U329"/>
<reference evidence="1" key="1">
    <citation type="submission" date="2014-05" db="EMBL/GenBank/DDBJ databases">
        <authorList>
            <person name="Chronopoulou M."/>
        </authorList>
    </citation>
    <scope>NUCLEOTIDE SEQUENCE</scope>
    <source>
        <tissue evidence="1">Whole organism</tissue>
    </source>
</reference>
<accession>A0A0K2U329</accession>
<evidence type="ECO:0000313" key="1">
    <source>
        <dbReference type="EMBL" id="CDW32613.1"/>
    </source>
</evidence>